<comment type="catalytic activity">
    <reaction evidence="11">
        <text>O-phospho-D-serine + H2O = D-serine + phosphate</text>
        <dbReference type="Rhea" id="RHEA:24873"/>
        <dbReference type="ChEBI" id="CHEBI:15377"/>
        <dbReference type="ChEBI" id="CHEBI:35247"/>
        <dbReference type="ChEBI" id="CHEBI:43474"/>
        <dbReference type="ChEBI" id="CHEBI:58680"/>
        <dbReference type="EC" id="3.1.3.3"/>
    </reaction>
</comment>
<dbReference type="Gene3D" id="3.40.50.1000">
    <property type="entry name" value="HAD superfamily/HAD-like"/>
    <property type="match status" value="1"/>
</dbReference>
<dbReference type="NCBIfam" id="NF007103">
    <property type="entry name" value="PRK09552.1"/>
    <property type="match status" value="1"/>
</dbReference>
<comment type="catalytic activity">
    <reaction evidence="12">
        <text>2-hydroxy-5-methylsulfanyl-3-oxopent-1-enyl phosphate + H2O = 1,2-dihydroxy-5-(methylsulfanyl)pent-1-en-3-one + phosphate</text>
        <dbReference type="Rhea" id="RHEA:14481"/>
        <dbReference type="ChEBI" id="CHEBI:15377"/>
        <dbReference type="ChEBI" id="CHEBI:43474"/>
        <dbReference type="ChEBI" id="CHEBI:49252"/>
        <dbReference type="ChEBI" id="CHEBI:59505"/>
        <dbReference type="EC" id="3.1.3.87"/>
    </reaction>
</comment>
<dbReference type="EC" id="3.1.3.87" evidence="12"/>
<dbReference type="GO" id="GO:0019509">
    <property type="term" value="P:L-methionine salvage from methylthioadenosine"/>
    <property type="evidence" value="ECO:0007669"/>
    <property type="project" value="UniProtKB-UniRule"/>
</dbReference>
<dbReference type="NCBIfam" id="TIGR01488">
    <property type="entry name" value="HAD-SF-IB"/>
    <property type="match status" value="1"/>
</dbReference>
<comment type="cofactor">
    <cofactor evidence="1">
        <name>Mg(2+)</name>
        <dbReference type="ChEBI" id="CHEBI:18420"/>
    </cofactor>
</comment>
<evidence type="ECO:0000256" key="5">
    <source>
        <dbReference type="ARBA" id="ARBA00022723"/>
    </source>
</evidence>
<dbReference type="Proteomes" id="UP000215145">
    <property type="component" value="Unassembled WGS sequence"/>
</dbReference>
<evidence type="ECO:0000256" key="2">
    <source>
        <dbReference type="ARBA" id="ARBA00005135"/>
    </source>
</evidence>
<dbReference type="GO" id="GO:0000287">
    <property type="term" value="F:magnesium ion binding"/>
    <property type="evidence" value="ECO:0007669"/>
    <property type="project" value="TreeGrafter"/>
</dbReference>
<dbReference type="InterPro" id="IPR017718">
    <property type="entry name" value="HAD-SF_hydro_IB_MtnX"/>
</dbReference>
<evidence type="ECO:0000256" key="9">
    <source>
        <dbReference type="ARBA" id="ARBA00023299"/>
    </source>
</evidence>
<protein>
    <recommendedName>
        <fullName evidence="12">2-hydroxy-3-keto-5-methylthiopentenyl-1-phosphate phosphatase</fullName>
        <shortName evidence="12">HK-MTPenyl-1-P phosphatase</shortName>
        <ecNumber evidence="12">3.1.3.87</ecNumber>
    </recommendedName>
</protein>
<evidence type="ECO:0000256" key="4">
    <source>
        <dbReference type="ARBA" id="ARBA00022605"/>
    </source>
</evidence>
<evidence type="ECO:0000256" key="3">
    <source>
        <dbReference type="ARBA" id="ARBA00009184"/>
    </source>
</evidence>
<keyword evidence="6 12" id="KW-0378">Hydrolase</keyword>
<keyword evidence="4 12" id="KW-0028">Amino-acid biosynthesis</keyword>
<dbReference type="GO" id="GO:0043716">
    <property type="term" value="F:2-hydroxy-3-keto-5-methylthiopentenyl-1-phosphate phosphatase activity"/>
    <property type="evidence" value="ECO:0007669"/>
    <property type="project" value="UniProtKB-UniRule"/>
</dbReference>
<dbReference type="InterPro" id="IPR036412">
    <property type="entry name" value="HAD-like_sf"/>
</dbReference>
<dbReference type="AlphaFoldDB" id="A0A229P378"/>
<dbReference type="HAMAP" id="MF_01680">
    <property type="entry name" value="Salvage_MtnX"/>
    <property type="match status" value="1"/>
</dbReference>
<organism evidence="13 14">
    <name type="scientific">Paenibacillus herberti</name>
    <dbReference type="NCBI Taxonomy" id="1619309"/>
    <lineage>
        <taxon>Bacteria</taxon>
        <taxon>Bacillati</taxon>
        <taxon>Bacillota</taxon>
        <taxon>Bacilli</taxon>
        <taxon>Bacillales</taxon>
        <taxon>Paenibacillaceae</taxon>
        <taxon>Paenibacillus</taxon>
    </lineage>
</organism>
<evidence type="ECO:0000256" key="12">
    <source>
        <dbReference type="HAMAP-Rule" id="MF_01680"/>
    </source>
</evidence>
<evidence type="ECO:0000256" key="8">
    <source>
        <dbReference type="ARBA" id="ARBA00023167"/>
    </source>
</evidence>
<evidence type="ECO:0000256" key="6">
    <source>
        <dbReference type="ARBA" id="ARBA00022801"/>
    </source>
</evidence>
<keyword evidence="8 12" id="KW-0486">Methionine biosynthesis</keyword>
<proteinExistence type="inferred from homology"/>
<dbReference type="SUPFAM" id="SSF56784">
    <property type="entry name" value="HAD-like"/>
    <property type="match status" value="1"/>
</dbReference>
<comment type="function">
    <text evidence="12">Dephosphorylates 2-hydroxy-3-keto-5-methylthiopentenyl-1-phosphate (HK-MTPenyl-1-P) yielding 1,2-dihydroxy-3-keto-5-methylthiopentene (DHK-MTPene).</text>
</comment>
<dbReference type="OrthoDB" id="9804940at2"/>
<dbReference type="NCBIfam" id="TIGR01489">
    <property type="entry name" value="DKMTPPase-SF"/>
    <property type="match status" value="1"/>
</dbReference>
<accession>A0A229P378</accession>
<evidence type="ECO:0000256" key="7">
    <source>
        <dbReference type="ARBA" id="ARBA00022842"/>
    </source>
</evidence>
<keyword evidence="9" id="KW-0718">Serine biosynthesis</keyword>
<comment type="similarity">
    <text evidence="12">Belongs to the HAD-like hydrolase superfamily. MtnX family.</text>
</comment>
<dbReference type="RefSeq" id="WP_089523662.1">
    <property type="nucleotide sequence ID" value="NZ_NMUQ01000001.1"/>
</dbReference>
<gene>
    <name evidence="12" type="primary">mtnX</name>
    <name evidence="13" type="ORF">CGZ75_07920</name>
</gene>
<dbReference type="UniPathway" id="UPA00904">
    <property type="reaction ID" value="UER00877"/>
</dbReference>
<dbReference type="EMBL" id="NMUQ01000001">
    <property type="protein sequence ID" value="OXM16578.1"/>
    <property type="molecule type" value="Genomic_DNA"/>
</dbReference>
<dbReference type="GO" id="GO:0005737">
    <property type="term" value="C:cytoplasm"/>
    <property type="evidence" value="ECO:0007669"/>
    <property type="project" value="TreeGrafter"/>
</dbReference>
<comment type="caution">
    <text evidence="13">The sequence shown here is derived from an EMBL/GenBank/DDBJ whole genome shotgun (WGS) entry which is preliminary data.</text>
</comment>
<evidence type="ECO:0000256" key="1">
    <source>
        <dbReference type="ARBA" id="ARBA00001946"/>
    </source>
</evidence>
<evidence type="ECO:0000313" key="14">
    <source>
        <dbReference type="Proteomes" id="UP000215145"/>
    </source>
</evidence>
<comment type="similarity">
    <text evidence="3">Belongs to the HAD-like hydrolase superfamily. SerB family.</text>
</comment>
<comment type="catalytic activity">
    <reaction evidence="10">
        <text>O-phospho-L-serine + H2O = L-serine + phosphate</text>
        <dbReference type="Rhea" id="RHEA:21208"/>
        <dbReference type="ChEBI" id="CHEBI:15377"/>
        <dbReference type="ChEBI" id="CHEBI:33384"/>
        <dbReference type="ChEBI" id="CHEBI:43474"/>
        <dbReference type="ChEBI" id="CHEBI:57524"/>
        <dbReference type="EC" id="3.1.3.3"/>
    </reaction>
</comment>
<evidence type="ECO:0000313" key="13">
    <source>
        <dbReference type="EMBL" id="OXM16578.1"/>
    </source>
</evidence>
<dbReference type="InterPro" id="IPR050582">
    <property type="entry name" value="HAD-like_SerB"/>
</dbReference>
<keyword evidence="5" id="KW-0479">Metal-binding</keyword>
<dbReference type="InterPro" id="IPR023214">
    <property type="entry name" value="HAD_sf"/>
</dbReference>
<dbReference type="InterPro" id="IPR006384">
    <property type="entry name" value="HAD_hydro_PyrdxlP_Pase-like"/>
</dbReference>
<dbReference type="GO" id="GO:0006564">
    <property type="term" value="P:L-serine biosynthetic process"/>
    <property type="evidence" value="ECO:0007669"/>
    <property type="project" value="UniProtKB-KW"/>
</dbReference>
<name>A0A229P378_9BACL</name>
<dbReference type="PANTHER" id="PTHR43344">
    <property type="entry name" value="PHOSPHOSERINE PHOSPHATASE"/>
    <property type="match status" value="1"/>
</dbReference>
<reference evidence="13 14" key="1">
    <citation type="submission" date="2017-07" db="EMBL/GenBank/DDBJ databases">
        <title>Paenibacillus herberti R33 genome sequencing and assembly.</title>
        <authorList>
            <person name="Su W."/>
        </authorList>
    </citation>
    <scope>NUCLEOTIDE SEQUENCE [LARGE SCALE GENOMIC DNA]</scope>
    <source>
        <strain evidence="13 14">R33</strain>
    </source>
</reference>
<comment type="pathway">
    <text evidence="2">Amino-acid biosynthesis; L-serine biosynthesis; L-serine from 3-phospho-D-glycerate: step 3/3.</text>
</comment>
<keyword evidence="7" id="KW-0460">Magnesium</keyword>
<dbReference type="Pfam" id="PF12710">
    <property type="entry name" value="HAD"/>
    <property type="match status" value="1"/>
</dbReference>
<keyword evidence="14" id="KW-1185">Reference proteome</keyword>
<dbReference type="PANTHER" id="PTHR43344:SF2">
    <property type="entry name" value="PHOSPHOSERINE PHOSPHATASE"/>
    <property type="match status" value="1"/>
</dbReference>
<dbReference type="Gene3D" id="3.90.1470.20">
    <property type="match status" value="1"/>
</dbReference>
<evidence type="ECO:0000256" key="11">
    <source>
        <dbReference type="ARBA" id="ARBA00048523"/>
    </source>
</evidence>
<dbReference type="GO" id="GO:0036424">
    <property type="term" value="F:L-phosphoserine phosphatase activity"/>
    <property type="evidence" value="ECO:0007669"/>
    <property type="project" value="TreeGrafter"/>
</dbReference>
<comment type="pathway">
    <text evidence="12">Amino-acid biosynthesis; L-methionine biosynthesis via salvage pathway; L-methionine from S-methyl-5-thio-alpha-D-ribose 1-phosphate: step 4/6.</text>
</comment>
<evidence type="ECO:0000256" key="10">
    <source>
        <dbReference type="ARBA" id="ARBA00048138"/>
    </source>
</evidence>
<sequence length="244" mass="27664">MNHESARSGTAIHTEVSSAAKKRVIFCDFDGTITENDNIIAIIKHFNPQGWGTLVKDTIEQRMSIQQGVGDLFRLLPASMKEEVIRFSISNAVIRDGFQELLDYCHEEEIEFFVTSGGIDFFVYPLLQPFGIPQDHIYCNRADFTGERIEILWPHSCDEHCPNGGCGMCKTAVIRRYPAESYERILIGDSITDFEGAKLADQVYSRSHLTLKCRELDLPHHEFATFHGVVASLKERQHSKKEGI</sequence>